<dbReference type="PROSITE" id="PS51194">
    <property type="entry name" value="HELICASE_CTER"/>
    <property type="match status" value="1"/>
</dbReference>
<comment type="caution">
    <text evidence="10">The sequence shown here is derived from an EMBL/GenBank/DDBJ whole genome shotgun (WGS) entry which is preliminary data.</text>
</comment>
<evidence type="ECO:0000313" key="10">
    <source>
        <dbReference type="EMBL" id="KAF5829366.1"/>
    </source>
</evidence>
<dbReference type="SUPFAM" id="SSF52540">
    <property type="entry name" value="P-loop containing nucleoside triphosphate hydrolases"/>
    <property type="match status" value="1"/>
</dbReference>
<dbReference type="EMBL" id="MU070169">
    <property type="protein sequence ID" value="KAF5829366.1"/>
    <property type="molecule type" value="Genomic_DNA"/>
</dbReference>
<evidence type="ECO:0000256" key="4">
    <source>
        <dbReference type="ARBA" id="ARBA00022840"/>
    </source>
</evidence>
<dbReference type="Gene3D" id="3.40.50.300">
    <property type="entry name" value="P-loop containing nucleotide triphosphate hydrolases"/>
    <property type="match status" value="2"/>
</dbReference>
<feature type="compositionally biased region" description="Basic and acidic residues" evidence="6">
    <location>
        <begin position="767"/>
        <end position="787"/>
    </location>
</feature>
<keyword evidence="1" id="KW-0547">Nucleotide-binding</keyword>
<dbReference type="InterPro" id="IPR050079">
    <property type="entry name" value="DEAD_box_RNA_helicase"/>
</dbReference>
<dbReference type="SMART" id="SM00487">
    <property type="entry name" value="DEXDc"/>
    <property type="match status" value="1"/>
</dbReference>
<feature type="compositionally biased region" description="Pro residues" evidence="6">
    <location>
        <begin position="1036"/>
        <end position="1049"/>
    </location>
</feature>
<accession>A0ABQ7G441</accession>
<name>A0ABQ7G441_DUNSA</name>
<dbReference type="InterPro" id="IPR001650">
    <property type="entry name" value="Helicase_C-like"/>
</dbReference>
<dbReference type="Pfam" id="PF00271">
    <property type="entry name" value="Helicase_C"/>
    <property type="match status" value="1"/>
</dbReference>
<keyword evidence="4" id="KW-0067">ATP-binding</keyword>
<evidence type="ECO:0000259" key="7">
    <source>
        <dbReference type="PROSITE" id="PS51192"/>
    </source>
</evidence>
<feature type="region of interest" description="Disordered" evidence="6">
    <location>
        <begin position="1"/>
        <end position="39"/>
    </location>
</feature>
<evidence type="ECO:0000256" key="2">
    <source>
        <dbReference type="ARBA" id="ARBA00022801"/>
    </source>
</evidence>
<reference evidence="10" key="1">
    <citation type="submission" date="2017-08" db="EMBL/GenBank/DDBJ databases">
        <authorList>
            <person name="Polle J.E."/>
            <person name="Barry K."/>
            <person name="Cushman J."/>
            <person name="Schmutz J."/>
            <person name="Tran D."/>
            <person name="Hathwaick L.T."/>
            <person name="Yim W.C."/>
            <person name="Jenkins J."/>
            <person name="Mckie-Krisberg Z.M."/>
            <person name="Prochnik S."/>
            <person name="Lindquist E."/>
            <person name="Dockter R.B."/>
            <person name="Adam C."/>
            <person name="Molina H."/>
            <person name="Bunkerborg J."/>
            <person name="Jin E."/>
            <person name="Buchheim M."/>
            <person name="Magnuson J."/>
        </authorList>
    </citation>
    <scope>NUCLEOTIDE SEQUENCE</scope>
    <source>
        <strain evidence="10">CCAP 19/18</strain>
    </source>
</reference>
<dbReference type="SMART" id="SM00490">
    <property type="entry name" value="HELICc"/>
    <property type="match status" value="1"/>
</dbReference>
<feature type="compositionally biased region" description="Low complexity" evidence="6">
    <location>
        <begin position="882"/>
        <end position="893"/>
    </location>
</feature>
<protein>
    <submittedName>
        <fullName evidence="10">Uncharacterized protein</fullName>
    </submittedName>
</protein>
<keyword evidence="11" id="KW-1185">Reference proteome</keyword>
<dbReference type="PROSITE" id="PS51192">
    <property type="entry name" value="HELICASE_ATP_BIND_1"/>
    <property type="match status" value="1"/>
</dbReference>
<evidence type="ECO:0000259" key="8">
    <source>
        <dbReference type="PROSITE" id="PS51194"/>
    </source>
</evidence>
<evidence type="ECO:0000256" key="6">
    <source>
        <dbReference type="SAM" id="MobiDB-lite"/>
    </source>
</evidence>
<dbReference type="InterPro" id="IPR011545">
    <property type="entry name" value="DEAD/DEAH_box_helicase_dom"/>
</dbReference>
<feature type="short sequence motif" description="Q motif" evidence="5">
    <location>
        <begin position="119"/>
        <end position="147"/>
    </location>
</feature>
<feature type="compositionally biased region" description="Polar residues" evidence="6">
    <location>
        <begin position="894"/>
        <end position="908"/>
    </location>
</feature>
<dbReference type="Proteomes" id="UP000815325">
    <property type="component" value="Unassembled WGS sequence"/>
</dbReference>
<feature type="domain" description="Helicase C-terminal" evidence="8">
    <location>
        <begin position="388"/>
        <end position="533"/>
    </location>
</feature>
<feature type="region of interest" description="Disordered" evidence="6">
    <location>
        <begin position="1000"/>
        <end position="1050"/>
    </location>
</feature>
<feature type="region of interest" description="Disordered" evidence="6">
    <location>
        <begin position="720"/>
        <end position="937"/>
    </location>
</feature>
<gene>
    <name evidence="10" type="ORF">DUNSADRAFT_16187</name>
</gene>
<feature type="domain" description="Helicase ATP-binding" evidence="7">
    <location>
        <begin position="150"/>
        <end position="323"/>
    </location>
</feature>
<dbReference type="PANTHER" id="PTHR47959">
    <property type="entry name" value="ATP-DEPENDENT RNA HELICASE RHLE-RELATED"/>
    <property type="match status" value="1"/>
</dbReference>
<dbReference type="Pfam" id="PF00270">
    <property type="entry name" value="DEAD"/>
    <property type="match status" value="1"/>
</dbReference>
<dbReference type="InterPro" id="IPR014014">
    <property type="entry name" value="RNA_helicase_DEAD_Q_motif"/>
</dbReference>
<dbReference type="CDD" id="cd18787">
    <property type="entry name" value="SF2_C_DEAD"/>
    <property type="match status" value="1"/>
</dbReference>
<keyword evidence="2" id="KW-0378">Hydrolase</keyword>
<evidence type="ECO:0000256" key="5">
    <source>
        <dbReference type="PROSITE-ProRule" id="PRU00552"/>
    </source>
</evidence>
<evidence type="ECO:0000256" key="3">
    <source>
        <dbReference type="ARBA" id="ARBA00022806"/>
    </source>
</evidence>
<dbReference type="InterPro" id="IPR027417">
    <property type="entry name" value="P-loop_NTPase"/>
</dbReference>
<organism evidence="10 11">
    <name type="scientific">Dunaliella salina</name>
    <name type="common">Green alga</name>
    <name type="synonym">Protococcus salinus</name>
    <dbReference type="NCBI Taxonomy" id="3046"/>
    <lineage>
        <taxon>Eukaryota</taxon>
        <taxon>Viridiplantae</taxon>
        <taxon>Chlorophyta</taxon>
        <taxon>core chlorophytes</taxon>
        <taxon>Chlorophyceae</taxon>
        <taxon>CS clade</taxon>
        <taxon>Chlamydomonadales</taxon>
        <taxon>Dunaliellaceae</taxon>
        <taxon>Dunaliella</taxon>
    </lineage>
</organism>
<evidence type="ECO:0000313" key="11">
    <source>
        <dbReference type="Proteomes" id="UP000815325"/>
    </source>
</evidence>
<evidence type="ECO:0000256" key="1">
    <source>
        <dbReference type="ARBA" id="ARBA00022741"/>
    </source>
</evidence>
<keyword evidence="3" id="KW-0347">Helicase</keyword>
<proteinExistence type="predicted"/>
<sequence length="1111" mass="119313">MPCSRGNTCVGHSYQHARRPGRTRVAGNDGGEGANQHLKPHFTRKCPVHAASREHPHTHRQQFAAQSMVLKLCTCGRGGEEQGGRHRASAHFQGHLLSAMEGRPDVQVVRPVSDVYTEKSFQDLALSPAMTAALAACGFERPSPVQEAAIPLGRVGSDLIIQAKSGTGKTAVFAIICLERLKPEATTLQALIVSPTREIAIQSEQVISRLAAGLPEPRASSAVFIGGLPTIDDEKRLRRVCHIAVGTPGRLCQLIQAGSLRTENITMFVLDEADALLGESLYADVTWIYDLLPRRKQVMALSATYTPALLEDLEPLMKRPQRVMLCEESVALHAVSQFYCLFGAADAVGEQAGSGLEGQVQAAQGSSAPLAEGSAESAAAIFQAKVGRLVELLAAVPFHQAAVFCNQKPQAEWLARKLSAAGFPAAYLAADRTQTDRIEAMDAVRGFKLRVIVSTDVMARGVDLARVNLVINLDLPHAASTYMHRVGRTGRFGSRGICISFVTPSELAELNKYVEQAQGGTVQPLPPSSQLMHLMEQDLGSEWERQALHELSSAPVVEPPPPPPSFEAERAADATSKAAGGKDTESAAAAAAAAAAAERSWEGATQEELDAAWQAYWQTSKTKAGGKGDKGAAAAAAAAAAERSWEGATQEELDAAWQAYWQQCYDSSYYGGSYGGWDAAAPQQQHPECFGYAGYSWDPHSQHGHDQYWGQGPYISDYSPYGAHPHNQQPYGAYGMEPHAGQGLQGNKQEHRQRVQQPEAMGQRGKGTRDGPVRVEGTQRQEGRQAGKDAGGIAAGEAAAAGASGRVGGADKEGAAEAGELSDEALLGWSVGGADGKNTGEEIEDEGGDASSDACSDVPDDTDLDGFAASLLDKLDVRLPDQDQQQTQSQPRQENSATRAANPRSTPAPQHPGNVNHDGYSPQGSAPSYHTPPPWQPTGHEYAWYGSGTSGCCSPYGPPPAYQQHDPYSAWSSSGNYYFNPYASHKSSYPHSWGPPWQTSRSACPQPPQRLATQPSSYCMPSPPYQPTTQPSSFCMPPPPSLPPPPPASDPLSMAAPLRCPSCALLNFQVQYNSWLVHYSQWYTEYSKWYAREMAEQEAEEKEEAAQQARF</sequence>
<feature type="domain" description="DEAD-box RNA helicase Q" evidence="9">
    <location>
        <begin position="119"/>
        <end position="147"/>
    </location>
</feature>
<dbReference type="PANTHER" id="PTHR47959:SF1">
    <property type="entry name" value="ATP-DEPENDENT RNA HELICASE DBPA"/>
    <property type="match status" value="1"/>
</dbReference>
<dbReference type="PROSITE" id="PS51195">
    <property type="entry name" value="Q_MOTIF"/>
    <property type="match status" value="1"/>
</dbReference>
<evidence type="ECO:0000259" key="9">
    <source>
        <dbReference type="PROSITE" id="PS51195"/>
    </source>
</evidence>
<feature type="compositionally biased region" description="Low complexity" evidence="6">
    <location>
        <begin position="795"/>
        <end position="804"/>
    </location>
</feature>
<dbReference type="InterPro" id="IPR014001">
    <property type="entry name" value="Helicase_ATP-bd"/>
</dbReference>
<feature type="region of interest" description="Disordered" evidence="6">
    <location>
        <begin position="553"/>
        <end position="593"/>
    </location>
</feature>